<feature type="compositionally biased region" description="Basic and acidic residues" evidence="1">
    <location>
        <begin position="249"/>
        <end position="259"/>
    </location>
</feature>
<keyword evidence="3" id="KW-1185">Reference proteome</keyword>
<dbReference type="GeneID" id="66081941"/>
<gene>
    <name evidence="2" type="ORF">E1B28_012866</name>
</gene>
<evidence type="ECO:0008006" key="4">
    <source>
        <dbReference type="Google" id="ProtNLM"/>
    </source>
</evidence>
<proteinExistence type="predicted"/>
<evidence type="ECO:0000313" key="3">
    <source>
        <dbReference type="Proteomes" id="UP001049176"/>
    </source>
</evidence>
<feature type="compositionally biased region" description="Basic residues" evidence="1">
    <location>
        <begin position="225"/>
        <end position="234"/>
    </location>
</feature>
<feature type="compositionally biased region" description="Polar residues" evidence="1">
    <location>
        <begin position="215"/>
        <end position="224"/>
    </location>
</feature>
<feature type="region of interest" description="Disordered" evidence="1">
    <location>
        <begin position="215"/>
        <end position="265"/>
    </location>
</feature>
<evidence type="ECO:0000256" key="1">
    <source>
        <dbReference type="SAM" id="MobiDB-lite"/>
    </source>
</evidence>
<accession>A0A9P7UNQ7</accession>
<organism evidence="2 3">
    <name type="scientific">Marasmius oreades</name>
    <name type="common">fairy-ring Marasmius</name>
    <dbReference type="NCBI Taxonomy" id="181124"/>
    <lineage>
        <taxon>Eukaryota</taxon>
        <taxon>Fungi</taxon>
        <taxon>Dikarya</taxon>
        <taxon>Basidiomycota</taxon>
        <taxon>Agaricomycotina</taxon>
        <taxon>Agaricomycetes</taxon>
        <taxon>Agaricomycetidae</taxon>
        <taxon>Agaricales</taxon>
        <taxon>Marasmiineae</taxon>
        <taxon>Marasmiaceae</taxon>
        <taxon>Marasmius</taxon>
    </lineage>
</organism>
<protein>
    <recommendedName>
        <fullName evidence="4">Fungal-type protein kinase domain-containing protein</fullName>
    </recommendedName>
</protein>
<dbReference type="EMBL" id="CM032188">
    <property type="protein sequence ID" value="KAG7088922.1"/>
    <property type="molecule type" value="Genomic_DNA"/>
</dbReference>
<comment type="caution">
    <text evidence="2">The sequence shown here is derived from an EMBL/GenBank/DDBJ whole genome shotgun (WGS) entry which is preliminary data.</text>
</comment>
<dbReference type="Proteomes" id="UP001049176">
    <property type="component" value="Chromosome 8"/>
</dbReference>
<dbReference type="KEGG" id="more:E1B28_012866"/>
<dbReference type="OrthoDB" id="5569250at2759"/>
<dbReference type="RefSeq" id="XP_043005393.1">
    <property type="nucleotide sequence ID" value="XM_043158023.1"/>
</dbReference>
<name>A0A9P7UNQ7_9AGAR</name>
<dbReference type="AlphaFoldDB" id="A0A9P7UNQ7"/>
<reference evidence="2" key="1">
    <citation type="journal article" date="2021" name="Genome Biol. Evol.">
        <title>The assembled and annotated genome of the fairy-ring fungus Marasmius oreades.</title>
        <authorList>
            <person name="Hiltunen M."/>
            <person name="Ament-Velasquez S.L."/>
            <person name="Johannesson H."/>
        </authorList>
    </citation>
    <scope>NUCLEOTIDE SEQUENCE</scope>
    <source>
        <strain evidence="2">03SP1</strain>
    </source>
</reference>
<sequence>MRDAYPPKAKLAKSPVIFSTPLSDKAASHQRADLYSPGTQFVTLNVDDVNVHIEDCNASKSISFEDFAIKILGIPVDWKNSWLTRLKPALELDEWSKYKEAWYKESHEKGLYEPFSQLCNKVIATITGGQDNMNSLVVYLHDEAFQIGYARRPPDTAVTLWGWAVKVGGMIDDKKIFAVLSANLVKKPSKGESSEVASGVGSSSGSKKRALALTTFAQHSTQGSKTRKKQRNSKSSHTVVEPRSAASANEKRLVGKPPKDNNNPGHVRLQCAGYALEMLTSGRVRSHSFGMLVDGPNIQLQYYDRSMIVKTYGICLSDKDERQLFIAALYRFTQFTPVEWGILLHGDEENPETWLRTKTPTPKKPGRHRETICSRGWNLYSKRKIRRNAFDSFASYSAVTEHGRGTIVAEAECICGNGGCHCDWKGSLVVKISFPATGTCKEFELIEEVLHRATELGHTWVRKHLPRILWSQVIPFGEDSPQARLAELFPKYGKACVQYEGRWFLHV</sequence>
<evidence type="ECO:0000313" key="2">
    <source>
        <dbReference type="EMBL" id="KAG7088922.1"/>
    </source>
</evidence>